<proteinExistence type="predicted"/>
<name>A0A5C5ZGG3_9BACT</name>
<sequence length="102" mass="10774">MSEASHVIRLRAAWRHDAASGVAERRFHRPTGLEGGDRVWLVFDEPAPAGATVALNGGALALDASRADITEQLEASNELRVDASGDVGLWVASAQLEIVTVA</sequence>
<dbReference type="RefSeq" id="WP_146403416.1">
    <property type="nucleotide sequence ID" value="NZ_SJPQ01000006.1"/>
</dbReference>
<keyword evidence="2" id="KW-1185">Reference proteome</keyword>
<organism evidence="1 2">
    <name type="scientific">Pseudobythopirellula maris</name>
    <dbReference type="NCBI Taxonomy" id="2527991"/>
    <lineage>
        <taxon>Bacteria</taxon>
        <taxon>Pseudomonadati</taxon>
        <taxon>Planctomycetota</taxon>
        <taxon>Planctomycetia</taxon>
        <taxon>Pirellulales</taxon>
        <taxon>Lacipirellulaceae</taxon>
        <taxon>Pseudobythopirellula</taxon>
    </lineage>
</organism>
<dbReference type="AlphaFoldDB" id="A0A5C5ZGG3"/>
<protein>
    <recommendedName>
        <fullName evidence="3">Quercetin 2,3-dioxygenase C-terminal cupin domain-containing protein</fullName>
    </recommendedName>
</protein>
<evidence type="ECO:0008006" key="3">
    <source>
        <dbReference type="Google" id="ProtNLM"/>
    </source>
</evidence>
<dbReference type="OrthoDB" id="285989at2"/>
<accession>A0A5C5ZGG3</accession>
<evidence type="ECO:0000313" key="1">
    <source>
        <dbReference type="EMBL" id="TWT86147.1"/>
    </source>
</evidence>
<comment type="caution">
    <text evidence="1">The sequence shown here is derived from an EMBL/GenBank/DDBJ whole genome shotgun (WGS) entry which is preliminary data.</text>
</comment>
<evidence type="ECO:0000313" key="2">
    <source>
        <dbReference type="Proteomes" id="UP000315440"/>
    </source>
</evidence>
<dbReference type="Proteomes" id="UP000315440">
    <property type="component" value="Unassembled WGS sequence"/>
</dbReference>
<reference evidence="1 2" key="1">
    <citation type="submission" date="2019-02" db="EMBL/GenBank/DDBJ databases">
        <title>Deep-cultivation of Planctomycetes and their phenomic and genomic characterization uncovers novel biology.</title>
        <authorList>
            <person name="Wiegand S."/>
            <person name="Jogler M."/>
            <person name="Boedeker C."/>
            <person name="Pinto D."/>
            <person name="Vollmers J."/>
            <person name="Rivas-Marin E."/>
            <person name="Kohn T."/>
            <person name="Peeters S.H."/>
            <person name="Heuer A."/>
            <person name="Rast P."/>
            <person name="Oberbeckmann S."/>
            <person name="Bunk B."/>
            <person name="Jeske O."/>
            <person name="Meyerdierks A."/>
            <person name="Storesund J.E."/>
            <person name="Kallscheuer N."/>
            <person name="Luecker S."/>
            <person name="Lage O.M."/>
            <person name="Pohl T."/>
            <person name="Merkel B.J."/>
            <person name="Hornburger P."/>
            <person name="Mueller R.-W."/>
            <person name="Bruemmer F."/>
            <person name="Labrenz M."/>
            <person name="Spormann A.M."/>
            <person name="Op Den Camp H."/>
            <person name="Overmann J."/>
            <person name="Amann R."/>
            <person name="Jetten M.S.M."/>
            <person name="Mascher T."/>
            <person name="Medema M.H."/>
            <person name="Devos D.P."/>
            <person name="Kaster A.-K."/>
            <person name="Ovreas L."/>
            <person name="Rohde M."/>
            <person name="Galperin M.Y."/>
            <person name="Jogler C."/>
        </authorList>
    </citation>
    <scope>NUCLEOTIDE SEQUENCE [LARGE SCALE GENOMIC DNA]</scope>
    <source>
        <strain evidence="1 2">Mal64</strain>
    </source>
</reference>
<dbReference type="EMBL" id="SJPQ01000006">
    <property type="protein sequence ID" value="TWT86147.1"/>
    <property type="molecule type" value="Genomic_DNA"/>
</dbReference>
<gene>
    <name evidence="1" type="ORF">Mal64_38870</name>
</gene>